<keyword evidence="4" id="KW-1185">Reference proteome</keyword>
<evidence type="ECO:0000313" key="3">
    <source>
        <dbReference type="EMBL" id="EHO69459.1"/>
    </source>
</evidence>
<dbReference type="Proteomes" id="UP000003167">
    <property type="component" value="Unassembled WGS sequence"/>
</dbReference>
<reference evidence="3 4" key="1">
    <citation type="submission" date="2011-12" db="EMBL/GenBank/DDBJ databases">
        <title>The Genome Sequence of Prevotella maculosa OT 289.</title>
        <authorList>
            <consortium name="The Broad Institute Genome Sequencing Platform"/>
            <person name="Earl A."/>
            <person name="Ward D."/>
            <person name="Feldgarden M."/>
            <person name="Gevers D."/>
            <person name="Izard J."/>
            <person name="Blanton J.M."/>
            <person name="Mathney J."/>
            <person name="Tanner A.C."/>
            <person name="Dewhirst F.E."/>
            <person name="Young S.K."/>
            <person name="Zeng Q."/>
            <person name="Gargeya S."/>
            <person name="Fitzgerald M."/>
            <person name="Haas B."/>
            <person name="Abouelleil A."/>
            <person name="Alvarado L."/>
            <person name="Arachchi H.M."/>
            <person name="Berlin A."/>
            <person name="Chapman S.B."/>
            <person name="Gearin G."/>
            <person name="Goldberg J."/>
            <person name="Griggs A."/>
            <person name="Gujja S."/>
            <person name="Hansen M."/>
            <person name="Heiman D."/>
            <person name="Howarth C."/>
            <person name="Larimer J."/>
            <person name="Lui A."/>
            <person name="MacDonald P.J.P."/>
            <person name="McCowen C."/>
            <person name="Montmayeur A."/>
            <person name="Murphy C."/>
            <person name="Neiman D."/>
            <person name="Pearson M."/>
            <person name="Priest M."/>
            <person name="Roberts A."/>
            <person name="Saif S."/>
            <person name="Shea T."/>
            <person name="Sisk P."/>
            <person name="Stolte C."/>
            <person name="Sykes S."/>
            <person name="Wortman J."/>
            <person name="Nusbaum C."/>
            <person name="Birren B."/>
        </authorList>
    </citation>
    <scope>NUCLEOTIDE SEQUENCE [LARGE SCALE GENOMIC DNA]</scope>
    <source>
        <strain evidence="3 4">OT 289</strain>
    </source>
</reference>
<comment type="caution">
    <text evidence="3">The sequence shown here is derived from an EMBL/GenBank/DDBJ whole genome shotgun (WGS) entry which is preliminary data.</text>
</comment>
<sequence>MKKTVFYLMIGLLTPLLAACGSDEAPVLVDLSANKRGSFTDARDANTYHYVSVGGLDWMTDNLRYDTGDDNTRSIYATQELPGDNGTTTNARTVARYGYLYSYEGALTAAPAGWRLPTDEDWKRLETALGMTRKQADGDLWRGNGQAEVLNSATGLNLLYAGFHDKNSTSFAQHFFFMGAVGYYWTATSPAEGLALFRKIRYNSGQVYRHTTKTNNMLSVRCVRDAN</sequence>
<evidence type="ECO:0000313" key="4">
    <source>
        <dbReference type="Proteomes" id="UP000003167"/>
    </source>
</evidence>
<dbReference type="EMBL" id="AGEK01000029">
    <property type="protein sequence ID" value="EHO69459.1"/>
    <property type="molecule type" value="Genomic_DNA"/>
</dbReference>
<name>H1HNI0_9BACT</name>
<evidence type="ECO:0000259" key="2">
    <source>
        <dbReference type="Pfam" id="PF09603"/>
    </source>
</evidence>
<gene>
    <name evidence="3" type="ORF">HMPREF9944_01724</name>
</gene>
<dbReference type="Pfam" id="PF09603">
    <property type="entry name" value="Fib_succ_major"/>
    <property type="match status" value="1"/>
</dbReference>
<organism evidence="3 4">
    <name type="scientific">Segatella maculosa OT 289</name>
    <dbReference type="NCBI Taxonomy" id="999422"/>
    <lineage>
        <taxon>Bacteria</taxon>
        <taxon>Pseudomonadati</taxon>
        <taxon>Bacteroidota</taxon>
        <taxon>Bacteroidia</taxon>
        <taxon>Bacteroidales</taxon>
        <taxon>Prevotellaceae</taxon>
        <taxon>Segatella</taxon>
    </lineage>
</organism>
<dbReference type="PATRIC" id="fig|999422.3.peg.1813"/>
<dbReference type="NCBIfam" id="TIGR02145">
    <property type="entry name" value="Fib_succ_major"/>
    <property type="match status" value="1"/>
</dbReference>
<feature type="signal peptide" evidence="1">
    <location>
        <begin position="1"/>
        <end position="18"/>
    </location>
</feature>
<dbReference type="HOGENOM" id="CLU_042629_0_0_10"/>
<dbReference type="AlphaFoldDB" id="H1HNI0"/>
<keyword evidence="1" id="KW-0732">Signal</keyword>
<feature type="chain" id="PRO_5003550566" description="Fibrobacter succinogenes major paralogous domain-containing protein" evidence="1">
    <location>
        <begin position="19"/>
        <end position="227"/>
    </location>
</feature>
<accession>H1HNI0</accession>
<protein>
    <recommendedName>
        <fullName evidence="2">Fibrobacter succinogenes major paralogous domain-containing protein</fullName>
    </recommendedName>
</protein>
<dbReference type="PROSITE" id="PS51257">
    <property type="entry name" value="PROKAR_LIPOPROTEIN"/>
    <property type="match status" value="1"/>
</dbReference>
<evidence type="ECO:0000256" key="1">
    <source>
        <dbReference type="SAM" id="SignalP"/>
    </source>
</evidence>
<dbReference type="STRING" id="999422.HMPREF9944_01724"/>
<feature type="domain" description="Fibrobacter succinogenes major paralogous" evidence="2">
    <location>
        <begin position="51"/>
        <end position="224"/>
    </location>
</feature>
<proteinExistence type="predicted"/>
<dbReference type="InterPro" id="IPR011871">
    <property type="entry name" value="Fib_succ_major"/>
</dbReference>